<dbReference type="Proteomes" id="UP000831537">
    <property type="component" value="Chromosome"/>
</dbReference>
<gene>
    <name evidence="1" type="ORF">MUN87_15310</name>
</gene>
<reference evidence="1 2" key="1">
    <citation type="submission" date="2022-04" db="EMBL/GenBank/DDBJ databases">
        <title>Gracilibacillus sp. isolated from saltern.</title>
        <authorList>
            <person name="Won M."/>
            <person name="Lee C.-M."/>
            <person name="Woen H.-Y."/>
            <person name="Kwon S.-W."/>
        </authorList>
    </citation>
    <scope>NUCLEOTIDE SEQUENCE [LARGE SCALE GENOMIC DNA]</scope>
    <source>
        <strain evidence="1 2">SSPM10-3</strain>
    </source>
</reference>
<dbReference type="RefSeq" id="WP_244741424.1">
    <property type="nucleotide sequence ID" value="NZ_CP095071.1"/>
</dbReference>
<proteinExistence type="predicted"/>
<name>A0ABY4GIR1_9BACI</name>
<sequence length="54" mass="6654">MNYYYNPEVRYLLLSAPFAKETVRYKQYTFNAPQITFRPPYYTNPQYVPYYPVL</sequence>
<evidence type="ECO:0000313" key="1">
    <source>
        <dbReference type="EMBL" id="UOQ84076.1"/>
    </source>
</evidence>
<keyword evidence="2" id="KW-1185">Reference proteome</keyword>
<protein>
    <submittedName>
        <fullName evidence="1">Uncharacterized protein</fullName>
    </submittedName>
</protein>
<organism evidence="1 2">
    <name type="scientific">Gracilibacillus salinarum</name>
    <dbReference type="NCBI Taxonomy" id="2932255"/>
    <lineage>
        <taxon>Bacteria</taxon>
        <taxon>Bacillati</taxon>
        <taxon>Bacillota</taxon>
        <taxon>Bacilli</taxon>
        <taxon>Bacillales</taxon>
        <taxon>Bacillaceae</taxon>
        <taxon>Gracilibacillus</taxon>
    </lineage>
</organism>
<dbReference type="EMBL" id="CP095071">
    <property type="protein sequence ID" value="UOQ84076.1"/>
    <property type="molecule type" value="Genomic_DNA"/>
</dbReference>
<accession>A0ABY4GIR1</accession>
<evidence type="ECO:0000313" key="2">
    <source>
        <dbReference type="Proteomes" id="UP000831537"/>
    </source>
</evidence>